<evidence type="ECO:0000313" key="1">
    <source>
        <dbReference type="EMBL" id="EOM75014.1"/>
    </source>
</evidence>
<dbReference type="PATRIC" id="fig|1273125.3.peg.3454"/>
<dbReference type="Pfam" id="PF05834">
    <property type="entry name" value="Lycopene_cycl"/>
    <property type="match status" value="1"/>
</dbReference>
<dbReference type="InterPro" id="IPR036188">
    <property type="entry name" value="FAD/NAD-bd_sf"/>
</dbReference>
<name>R7WLW8_9NOCA</name>
<accession>R7WLW8</accession>
<comment type="caution">
    <text evidence="1">The sequence shown here is derived from an EMBL/GenBank/DDBJ whole genome shotgun (WGS) entry which is preliminary data.</text>
</comment>
<dbReference type="PANTHER" id="PTHR39757:SF5">
    <property type="entry name" value="OS02G0190600 PROTEIN"/>
    <property type="match status" value="1"/>
</dbReference>
<dbReference type="PANTHER" id="PTHR39757">
    <property type="match status" value="1"/>
</dbReference>
<dbReference type="AlphaFoldDB" id="R7WLW8"/>
<proteinExistence type="predicted"/>
<gene>
    <name evidence="1" type="ORF">Rrhod_3627</name>
</gene>
<dbReference type="EMBL" id="APMY01000109">
    <property type="protein sequence ID" value="EOM75014.1"/>
    <property type="molecule type" value="Genomic_DNA"/>
</dbReference>
<dbReference type="SUPFAM" id="SSF51905">
    <property type="entry name" value="FAD/NAD(P)-binding domain"/>
    <property type="match status" value="1"/>
</dbReference>
<evidence type="ECO:0000313" key="2">
    <source>
        <dbReference type="Proteomes" id="UP000013525"/>
    </source>
</evidence>
<dbReference type="Proteomes" id="UP000013525">
    <property type="component" value="Unassembled WGS sequence"/>
</dbReference>
<reference evidence="1 2" key="1">
    <citation type="journal article" date="2013" name="Genome Announc.">
        <title>Draft Genome Sequence of Rhodococcus rhodnii Strain LMG5362, a Symbiont of Rhodnius prolixus (Hemiptera, Reduviidae, Triatominae), the Principle Vector of Trypanosoma cruzi.</title>
        <authorList>
            <person name="Pachebat J.A."/>
            <person name="van Keulen G."/>
            <person name="Whitten M.M."/>
            <person name="Girdwood S."/>
            <person name="Del Sol R."/>
            <person name="Dyson P.J."/>
            <person name="Facey P.D."/>
        </authorList>
    </citation>
    <scope>NUCLEOTIDE SEQUENCE [LARGE SCALE GENOMIC DNA]</scope>
    <source>
        <strain evidence="1 2">LMG 5362</strain>
    </source>
</reference>
<keyword evidence="2" id="KW-1185">Reference proteome</keyword>
<protein>
    <submittedName>
        <fullName evidence="1">Lycopene beta cyclase</fullName>
    </submittedName>
</protein>
<dbReference type="Gene3D" id="3.50.50.60">
    <property type="entry name" value="FAD/NAD(P)-binding domain"/>
    <property type="match status" value="1"/>
</dbReference>
<organism evidence="1 2">
    <name type="scientific">Rhodococcus rhodnii LMG 5362</name>
    <dbReference type="NCBI Taxonomy" id="1273125"/>
    <lineage>
        <taxon>Bacteria</taxon>
        <taxon>Bacillati</taxon>
        <taxon>Actinomycetota</taxon>
        <taxon>Actinomycetes</taxon>
        <taxon>Mycobacteriales</taxon>
        <taxon>Nocardiaceae</taxon>
        <taxon>Rhodococcus</taxon>
    </lineage>
</organism>
<dbReference type="eggNOG" id="COG0644">
    <property type="taxonomic scope" value="Bacteria"/>
</dbReference>
<sequence>MVRDALESPWRTPLHLFGISMCSVRHRQAQTVSIGPWDAHRMTDDAATAPHSPGDRIADVAVVGLGPAGSALATRCAAHGLSVVGIDRGPDRRWSPTYGVWQRDLPEWLQRDAVATRAHPTVVTTRRVTTGRVTIHRRLDRTYAVLDTPRLQSLLRDGSYHIVTGEAASVGRDDVELADGTHVRATTVVDARGPEAGRRRAMQTAFGLVVPAARARPALGEADALFMDWRGDNGAAASAPPSFLYAVPLDAEHVLLEETCLVGRPALPIPELRTRLHARLAARGVRLDGTERTERVAFAVESPRARHTGFGVRAGMMHPGSGYSVGAALALADPYARALAHGRRPRSLPRPVQSLRDAGLRTLLELDPGELREFFDAFFATPHAVQADYLAPKASTAGTAAAMGHVFAHLTPATRRTVLRAVTGRTTDAQAGTD</sequence>